<sequence length="182" mass="19718">MLRRLAVVLAASLLALVLPASLPAAEAATPYCGITWGSLTKASGTHQDQVLTHVRTGRHACYDRLVIDLKGSTPAGYSVRYVDNVYQDGSGYRVPLRGGAKLQVIVRAPAYDAWGRPTYRPASVTDLTDVTGFDTFRQVAWAGSFEGQSTLGLGVRARLPFRVFVLDDGSSARLVIDVAHRW</sequence>
<gene>
    <name evidence="3" type="ORF">ET989_02550</name>
</gene>
<accession>A0A4Q9KGC2</accession>
<evidence type="ECO:0000259" key="2">
    <source>
        <dbReference type="Pfam" id="PF24837"/>
    </source>
</evidence>
<dbReference type="Pfam" id="PF24837">
    <property type="entry name" value="AMIN-like"/>
    <property type="match status" value="1"/>
</dbReference>
<keyword evidence="4" id="KW-1185">Reference proteome</keyword>
<dbReference type="Proteomes" id="UP000292373">
    <property type="component" value="Unassembled WGS sequence"/>
</dbReference>
<comment type="caution">
    <text evidence="3">The sequence shown here is derived from an EMBL/GenBank/DDBJ whole genome shotgun (WGS) entry which is preliminary data.</text>
</comment>
<dbReference type="OrthoDB" id="3393679at2"/>
<proteinExistence type="predicted"/>
<feature type="domain" description="AMIN-like" evidence="2">
    <location>
        <begin position="50"/>
        <end position="180"/>
    </location>
</feature>
<feature type="chain" id="PRO_5039003546" description="AMIN-like domain-containing protein" evidence="1">
    <location>
        <begin position="25"/>
        <end position="182"/>
    </location>
</feature>
<keyword evidence="1" id="KW-0732">Signal</keyword>
<name>A0A4Q9KGC2_9ACTN</name>
<dbReference type="AlphaFoldDB" id="A0A4Q9KGC2"/>
<dbReference type="EMBL" id="SDMQ01000002">
    <property type="protein sequence ID" value="TBT87462.1"/>
    <property type="molecule type" value="Genomic_DNA"/>
</dbReference>
<protein>
    <recommendedName>
        <fullName evidence="2">AMIN-like domain-containing protein</fullName>
    </recommendedName>
</protein>
<evidence type="ECO:0000313" key="4">
    <source>
        <dbReference type="Proteomes" id="UP000292373"/>
    </source>
</evidence>
<evidence type="ECO:0000256" key="1">
    <source>
        <dbReference type="SAM" id="SignalP"/>
    </source>
</evidence>
<reference evidence="3 4" key="1">
    <citation type="submission" date="2019-01" db="EMBL/GenBank/DDBJ databases">
        <title>Lactibacter flavus gen. nov., sp. nov., a novel bacterium of the family Propionibacteriaceae isolated from raw milk and dairy products.</title>
        <authorList>
            <person name="Huptas C."/>
            <person name="Wenning M."/>
            <person name="Breitenwieser F."/>
            <person name="Doll E."/>
            <person name="Von Neubeck M."/>
            <person name="Busse H.-J."/>
            <person name="Scherer S."/>
        </authorList>
    </citation>
    <scope>NUCLEOTIDE SEQUENCE [LARGE SCALE GENOMIC DNA]</scope>
    <source>
        <strain evidence="3 4">KCTC 33808</strain>
    </source>
</reference>
<organism evidence="3 4">
    <name type="scientific">Propioniciclava sinopodophylli</name>
    <dbReference type="NCBI Taxonomy" id="1837344"/>
    <lineage>
        <taxon>Bacteria</taxon>
        <taxon>Bacillati</taxon>
        <taxon>Actinomycetota</taxon>
        <taxon>Actinomycetes</taxon>
        <taxon>Propionibacteriales</taxon>
        <taxon>Propionibacteriaceae</taxon>
        <taxon>Propioniciclava</taxon>
    </lineage>
</organism>
<feature type="signal peptide" evidence="1">
    <location>
        <begin position="1"/>
        <end position="24"/>
    </location>
</feature>
<dbReference type="InterPro" id="IPR056303">
    <property type="entry name" value="AMIN-like"/>
</dbReference>
<evidence type="ECO:0000313" key="3">
    <source>
        <dbReference type="EMBL" id="TBT87462.1"/>
    </source>
</evidence>